<dbReference type="PROSITE" id="PS50928">
    <property type="entry name" value="ABC_TM1"/>
    <property type="match status" value="1"/>
</dbReference>
<proteinExistence type="inferred from homology"/>
<feature type="transmembrane region" description="Helical" evidence="7">
    <location>
        <begin position="47"/>
        <end position="69"/>
    </location>
</feature>
<name>A0ABS4UJ25_9ACTN</name>
<keyword evidence="6 7" id="KW-0472">Membrane</keyword>
<evidence type="ECO:0000313" key="11">
    <source>
        <dbReference type="Proteomes" id="UP000755585"/>
    </source>
</evidence>
<feature type="transmembrane region" description="Helical" evidence="7">
    <location>
        <begin position="106"/>
        <end position="132"/>
    </location>
</feature>
<evidence type="ECO:0000256" key="6">
    <source>
        <dbReference type="ARBA" id="ARBA00023136"/>
    </source>
</evidence>
<feature type="transmembrane region" description="Helical" evidence="7">
    <location>
        <begin position="144"/>
        <end position="161"/>
    </location>
</feature>
<comment type="caution">
    <text evidence="10">The sequence shown here is derived from an EMBL/GenBank/DDBJ whole genome shotgun (WGS) entry which is preliminary data.</text>
</comment>
<organism evidence="10 11">
    <name type="scientific">Kribbella aluminosa</name>
    <dbReference type="NCBI Taxonomy" id="416017"/>
    <lineage>
        <taxon>Bacteria</taxon>
        <taxon>Bacillati</taxon>
        <taxon>Actinomycetota</taxon>
        <taxon>Actinomycetes</taxon>
        <taxon>Propionibacteriales</taxon>
        <taxon>Kribbellaceae</taxon>
        <taxon>Kribbella</taxon>
    </lineage>
</organism>
<gene>
    <name evidence="10" type="ORF">JOF29_002725</name>
</gene>
<evidence type="ECO:0000256" key="3">
    <source>
        <dbReference type="ARBA" id="ARBA00022475"/>
    </source>
</evidence>
<evidence type="ECO:0000313" key="10">
    <source>
        <dbReference type="EMBL" id="MBP2351642.1"/>
    </source>
</evidence>
<dbReference type="Proteomes" id="UP000755585">
    <property type="component" value="Unassembled WGS sequence"/>
</dbReference>
<dbReference type="InterPro" id="IPR051393">
    <property type="entry name" value="ABC_transporter_permease"/>
</dbReference>
<reference evidence="10 11" key="1">
    <citation type="submission" date="2021-03" db="EMBL/GenBank/DDBJ databases">
        <title>Sequencing the genomes of 1000 actinobacteria strains.</title>
        <authorList>
            <person name="Klenk H.-P."/>
        </authorList>
    </citation>
    <scope>NUCLEOTIDE SEQUENCE [LARGE SCALE GENOMIC DNA]</scope>
    <source>
        <strain evidence="10 11">DSM 18824</strain>
    </source>
</reference>
<dbReference type="PANTHER" id="PTHR30193">
    <property type="entry name" value="ABC TRANSPORTER PERMEASE PROTEIN"/>
    <property type="match status" value="1"/>
</dbReference>
<evidence type="ECO:0000256" key="1">
    <source>
        <dbReference type="ARBA" id="ARBA00004651"/>
    </source>
</evidence>
<keyword evidence="11" id="KW-1185">Reference proteome</keyword>
<evidence type="ECO:0000256" key="8">
    <source>
        <dbReference type="SAM" id="MobiDB-lite"/>
    </source>
</evidence>
<evidence type="ECO:0000256" key="5">
    <source>
        <dbReference type="ARBA" id="ARBA00022989"/>
    </source>
</evidence>
<dbReference type="InterPro" id="IPR000515">
    <property type="entry name" value="MetI-like"/>
</dbReference>
<feature type="domain" description="ABC transmembrane type-1" evidence="9">
    <location>
        <begin position="106"/>
        <end position="320"/>
    </location>
</feature>
<keyword evidence="4 7" id="KW-0812">Transmembrane</keyword>
<dbReference type="Pfam" id="PF00528">
    <property type="entry name" value="BPD_transp_1"/>
    <property type="match status" value="1"/>
</dbReference>
<feature type="compositionally biased region" description="Basic residues" evidence="8">
    <location>
        <begin position="27"/>
        <end position="38"/>
    </location>
</feature>
<dbReference type="Gene3D" id="1.10.3720.10">
    <property type="entry name" value="MetI-like"/>
    <property type="match status" value="1"/>
</dbReference>
<feature type="transmembrane region" description="Helical" evidence="7">
    <location>
        <begin position="299"/>
        <end position="320"/>
    </location>
</feature>
<keyword evidence="5 7" id="KW-1133">Transmembrane helix</keyword>
<evidence type="ECO:0000259" key="9">
    <source>
        <dbReference type="PROSITE" id="PS50928"/>
    </source>
</evidence>
<keyword evidence="2 7" id="KW-0813">Transport</keyword>
<feature type="transmembrane region" description="Helical" evidence="7">
    <location>
        <begin position="240"/>
        <end position="264"/>
    </location>
</feature>
<sequence>MSSRQLLQRRAATTAAVPEDAMGNRKTAGRSGRRKPRLSVRARKQRWLGLAFAAPALLAYGFVVIVPIVQSVSYSFYSWDGVSAARFVGLGNYKSFFTDPELAQSLAHVLVLVLFFAGLPILLGLLSAALLGRGKMRGAGIYRWVLFLPQVLTSVVVAVIWKRIYGPDGPLNGALRAVGLGDLAHNWLGDFTWALPALGVIGTWTALGLCMVLFVAGVAAIPNELYEQARLDGAGPVKEFLAITLPALRGQLAVALTLTVTGALRAFDLVWVTTQGGPGTSTITPALLLYRKAFLNPDVGMAAAIGIVLAIICLLVALVITRLSEEKA</sequence>
<dbReference type="CDD" id="cd06261">
    <property type="entry name" value="TM_PBP2"/>
    <property type="match status" value="1"/>
</dbReference>
<comment type="similarity">
    <text evidence="7">Belongs to the binding-protein-dependent transport system permease family.</text>
</comment>
<feature type="region of interest" description="Disordered" evidence="8">
    <location>
        <begin position="1"/>
        <end position="38"/>
    </location>
</feature>
<accession>A0ABS4UJ25</accession>
<keyword evidence="3" id="KW-1003">Cell membrane</keyword>
<comment type="subcellular location">
    <subcellularLocation>
        <location evidence="1 7">Cell membrane</location>
        <topology evidence="1 7">Multi-pass membrane protein</topology>
    </subcellularLocation>
</comment>
<dbReference type="SUPFAM" id="SSF161098">
    <property type="entry name" value="MetI-like"/>
    <property type="match status" value="1"/>
</dbReference>
<dbReference type="EMBL" id="JAGINT010000001">
    <property type="protein sequence ID" value="MBP2351642.1"/>
    <property type="molecule type" value="Genomic_DNA"/>
</dbReference>
<feature type="transmembrane region" description="Helical" evidence="7">
    <location>
        <begin position="193"/>
        <end position="219"/>
    </location>
</feature>
<evidence type="ECO:0000256" key="2">
    <source>
        <dbReference type="ARBA" id="ARBA00022448"/>
    </source>
</evidence>
<dbReference type="RefSeq" id="WP_245357570.1">
    <property type="nucleotide sequence ID" value="NZ_BAAAVU010000013.1"/>
</dbReference>
<dbReference type="PANTHER" id="PTHR30193:SF37">
    <property type="entry name" value="INNER MEMBRANE ABC TRANSPORTER PERMEASE PROTEIN YCJO"/>
    <property type="match status" value="1"/>
</dbReference>
<evidence type="ECO:0000256" key="4">
    <source>
        <dbReference type="ARBA" id="ARBA00022692"/>
    </source>
</evidence>
<protein>
    <submittedName>
        <fullName evidence="10">Raffinose/stachyose/melibiose transport system permease protein</fullName>
    </submittedName>
</protein>
<dbReference type="InterPro" id="IPR035906">
    <property type="entry name" value="MetI-like_sf"/>
</dbReference>
<evidence type="ECO:0000256" key="7">
    <source>
        <dbReference type="RuleBase" id="RU363032"/>
    </source>
</evidence>